<organism evidence="13 14">
    <name type="scientific">Streptomyces sedi</name>
    <dbReference type="NCBI Taxonomy" id="555059"/>
    <lineage>
        <taxon>Bacteria</taxon>
        <taxon>Bacillati</taxon>
        <taxon>Actinomycetota</taxon>
        <taxon>Actinomycetes</taxon>
        <taxon>Kitasatosporales</taxon>
        <taxon>Streptomycetaceae</taxon>
        <taxon>Streptomyces</taxon>
    </lineage>
</organism>
<dbReference type="OrthoDB" id="9801430at2"/>
<evidence type="ECO:0000256" key="8">
    <source>
        <dbReference type="ARBA" id="ARBA00023316"/>
    </source>
</evidence>
<dbReference type="InterPro" id="IPR000755">
    <property type="entry name" value="A_A_dipeptidase"/>
</dbReference>
<feature type="binding site" evidence="9">
    <location>
        <position position="158"/>
    </location>
    <ligand>
        <name>Zn(2+)</name>
        <dbReference type="ChEBI" id="CHEBI:29105"/>
        <note>catalytic</note>
    </ligand>
</feature>
<keyword evidence="14" id="KW-1185">Reference proteome</keyword>
<evidence type="ECO:0000313" key="14">
    <source>
        <dbReference type="Proteomes" id="UP000311713"/>
    </source>
</evidence>
<evidence type="ECO:0000256" key="11">
    <source>
        <dbReference type="SAM" id="MobiDB-lite"/>
    </source>
</evidence>
<dbReference type="GO" id="GO:0008237">
    <property type="term" value="F:metallopeptidase activity"/>
    <property type="evidence" value="ECO:0007669"/>
    <property type="project" value="UniProtKB-KW"/>
</dbReference>
<dbReference type="PIRSF" id="PIRSF026671">
    <property type="entry name" value="AA_dipeptidase"/>
    <property type="match status" value="1"/>
</dbReference>
<dbReference type="GO" id="GO:0006508">
    <property type="term" value="P:proteolysis"/>
    <property type="evidence" value="ECO:0007669"/>
    <property type="project" value="UniProtKB-KW"/>
</dbReference>
<evidence type="ECO:0000256" key="10">
    <source>
        <dbReference type="PIRNR" id="PIRNR026671"/>
    </source>
</evidence>
<dbReference type="Proteomes" id="UP000311713">
    <property type="component" value="Unassembled WGS sequence"/>
</dbReference>
<evidence type="ECO:0000256" key="2">
    <source>
        <dbReference type="ARBA" id="ARBA00022670"/>
    </source>
</evidence>
<sequence length="243" mass="27717">MRLLRVVTAVLAVGALAALAGVLAPTRAPERSAHAPADFVALRDVAPGIEQDIRYAGDHNFVGEPIDGYEEAECLLAEETARALERVRRDLEREDGSGLRVFDCYRPQRAVDHFLRWADDPSATERREEFYPRVPKERLFDEGYLAEHSGHSRGGTVDLTLLDPEGREVDMGTGFDFFDPASHPDSTEPDERQRRARERLREAMEARGFSPIDTEWWHFSLDEEPHTDRRFDFPVNREELRTG</sequence>
<evidence type="ECO:0000256" key="1">
    <source>
        <dbReference type="ARBA" id="ARBA00001362"/>
    </source>
</evidence>
<keyword evidence="5 9" id="KW-0862">Zinc</keyword>
<feature type="site" description="Transition state stabilizer" evidence="9">
    <location>
        <position position="106"/>
    </location>
</feature>
<feature type="binding site" evidence="9">
    <location>
        <position position="218"/>
    </location>
    <ligand>
        <name>Zn(2+)</name>
        <dbReference type="ChEBI" id="CHEBI:29105"/>
        <note>catalytic</note>
    </ligand>
</feature>
<dbReference type="InterPro" id="IPR009045">
    <property type="entry name" value="Zn_M74/Hedgehog-like"/>
</dbReference>
<dbReference type="SUPFAM" id="SSF55166">
    <property type="entry name" value="Hedgehog/DD-peptidase"/>
    <property type="match status" value="1"/>
</dbReference>
<dbReference type="GO" id="GO:0008270">
    <property type="term" value="F:zinc ion binding"/>
    <property type="evidence" value="ECO:0007669"/>
    <property type="project" value="UniProtKB-UniRule"/>
</dbReference>
<evidence type="ECO:0000256" key="5">
    <source>
        <dbReference type="ARBA" id="ARBA00022833"/>
    </source>
</evidence>
<proteinExistence type="inferred from homology"/>
<keyword evidence="8 10" id="KW-0961">Cell wall biogenesis/degradation</keyword>
<keyword evidence="4 9" id="KW-0378">Hydrolase</keyword>
<dbReference type="RefSeq" id="WP_139646836.1">
    <property type="nucleotide sequence ID" value="NZ_BAAAZS010000028.1"/>
</dbReference>
<dbReference type="GO" id="GO:0160237">
    <property type="term" value="F:D-Ala-D-Ala dipeptidase activity"/>
    <property type="evidence" value="ECO:0007669"/>
    <property type="project" value="UniProtKB-EC"/>
</dbReference>
<accession>A0A5C4UY92</accession>
<comment type="caution">
    <text evidence="13">The sequence shown here is derived from an EMBL/GenBank/DDBJ whole genome shotgun (WGS) entry which is preliminary data.</text>
</comment>
<dbReference type="HAMAP" id="MF_01924">
    <property type="entry name" value="A_A_dipeptidase"/>
    <property type="match status" value="1"/>
</dbReference>
<dbReference type="PANTHER" id="PTHR43126">
    <property type="entry name" value="D-ALANYL-D-ALANINE DIPEPTIDASE"/>
    <property type="match status" value="1"/>
</dbReference>
<evidence type="ECO:0000313" key="13">
    <source>
        <dbReference type="EMBL" id="TNM28203.1"/>
    </source>
</evidence>
<evidence type="ECO:0000256" key="7">
    <source>
        <dbReference type="ARBA" id="ARBA00023049"/>
    </source>
</evidence>
<comment type="catalytic activity">
    <reaction evidence="1 9 10">
        <text>D-alanyl-D-alanine + H2O = 2 D-alanine</text>
        <dbReference type="Rhea" id="RHEA:20661"/>
        <dbReference type="ChEBI" id="CHEBI:15377"/>
        <dbReference type="ChEBI" id="CHEBI:57416"/>
        <dbReference type="ChEBI" id="CHEBI:57822"/>
        <dbReference type="EC" id="3.4.13.22"/>
    </reaction>
</comment>
<dbReference type="PANTHER" id="PTHR43126:SF1">
    <property type="entry name" value="D-ALANYL-D-ALANINE DIPEPTIDASE"/>
    <property type="match status" value="1"/>
</dbReference>
<feature type="binding site" evidence="9">
    <location>
        <position position="151"/>
    </location>
    <ligand>
        <name>Zn(2+)</name>
        <dbReference type="ChEBI" id="CHEBI:29105"/>
        <note>catalytic</note>
    </ligand>
</feature>
<feature type="signal peptide" evidence="12">
    <location>
        <begin position="1"/>
        <end position="20"/>
    </location>
</feature>
<comment type="similarity">
    <text evidence="9 10">Belongs to the peptidase M15D family.</text>
</comment>
<feature type="region of interest" description="Disordered" evidence="11">
    <location>
        <begin position="172"/>
        <end position="202"/>
    </location>
</feature>
<name>A0A5C4UY92_9ACTN</name>
<evidence type="ECO:0000256" key="3">
    <source>
        <dbReference type="ARBA" id="ARBA00022723"/>
    </source>
</evidence>
<keyword evidence="6 9" id="KW-0224">Dipeptidase</keyword>
<dbReference type="EMBL" id="VDGT01000014">
    <property type="protein sequence ID" value="TNM28203.1"/>
    <property type="molecule type" value="Genomic_DNA"/>
</dbReference>
<comment type="cofactor">
    <cofactor evidence="9">
        <name>Zn(2+)</name>
        <dbReference type="ChEBI" id="CHEBI:29105"/>
    </cofactor>
    <text evidence="9">Binds 1 zinc ion per subunit.</text>
</comment>
<keyword evidence="12" id="KW-0732">Signal</keyword>
<protein>
    <recommendedName>
        <fullName evidence="9 10">D-alanyl-D-alanine dipeptidase</fullName>
        <shortName evidence="9 10">D-Ala-D-Ala dipeptidase</shortName>
        <ecNumber evidence="9 10">3.4.13.22</ecNumber>
    </recommendedName>
</protein>
<dbReference type="Pfam" id="PF01427">
    <property type="entry name" value="Peptidase_M15"/>
    <property type="match status" value="1"/>
</dbReference>
<dbReference type="Gene3D" id="3.30.1380.10">
    <property type="match status" value="1"/>
</dbReference>
<feature type="active site" description="Proton donor/acceptor" evidence="9">
    <location>
        <position position="215"/>
    </location>
</feature>
<dbReference type="GO" id="GO:0071555">
    <property type="term" value="P:cell wall organization"/>
    <property type="evidence" value="ECO:0007669"/>
    <property type="project" value="UniProtKB-KW"/>
</dbReference>
<feature type="compositionally biased region" description="Basic and acidic residues" evidence="11">
    <location>
        <begin position="185"/>
        <end position="202"/>
    </location>
</feature>
<keyword evidence="2 9" id="KW-0645">Protease</keyword>
<evidence type="ECO:0000256" key="4">
    <source>
        <dbReference type="ARBA" id="ARBA00022801"/>
    </source>
</evidence>
<comment type="function">
    <text evidence="9 10">Catalyzes hydrolysis of the D-alanyl-D-alanine dipeptide.</text>
</comment>
<dbReference type="AlphaFoldDB" id="A0A5C4UY92"/>
<keyword evidence="7 9" id="KW-0482">Metalloprotease</keyword>
<evidence type="ECO:0000256" key="9">
    <source>
        <dbReference type="HAMAP-Rule" id="MF_01924"/>
    </source>
</evidence>
<evidence type="ECO:0000256" key="12">
    <source>
        <dbReference type="SAM" id="SignalP"/>
    </source>
</evidence>
<feature type="chain" id="PRO_5022939962" description="D-alanyl-D-alanine dipeptidase" evidence="12">
    <location>
        <begin position="21"/>
        <end position="243"/>
    </location>
</feature>
<keyword evidence="3 9" id="KW-0479">Metal-binding</keyword>
<gene>
    <name evidence="13" type="ORF">FH715_18795</name>
</gene>
<dbReference type="EC" id="3.4.13.22" evidence="9 10"/>
<dbReference type="CDD" id="cd14817">
    <property type="entry name" value="D-Ala-D-Ala_dipeptidase_VanX"/>
    <property type="match status" value="1"/>
</dbReference>
<evidence type="ECO:0000256" key="6">
    <source>
        <dbReference type="ARBA" id="ARBA00022997"/>
    </source>
</evidence>
<reference evidence="13 14" key="1">
    <citation type="submission" date="2019-06" db="EMBL/GenBank/DDBJ databases">
        <title>Draft genome of Streptomyces sedi sp. JCM16909.</title>
        <authorList>
            <person name="Klykleung N."/>
            <person name="Tanasupawat S."/>
            <person name="Kudo T."/>
            <person name="Yuki M."/>
            <person name="Ohkuma M."/>
        </authorList>
    </citation>
    <scope>NUCLEOTIDE SEQUENCE [LARGE SCALE GENOMIC DNA]</scope>
    <source>
        <strain evidence="13 14">JCM 16909</strain>
    </source>
</reference>